<evidence type="ECO:0000256" key="8">
    <source>
        <dbReference type="ARBA" id="ARBA00022777"/>
    </source>
</evidence>
<dbReference type="PRINTS" id="PR00344">
    <property type="entry name" value="BCTRLSENSOR"/>
</dbReference>
<dbReference type="EC" id="2.7.13.3" evidence="3"/>
<keyword evidence="5" id="KW-0808">Transferase</keyword>
<dbReference type="KEGG" id="plad:PPGU16_52560"/>
<keyword evidence="11" id="KW-0902">Two-component regulatory system</keyword>
<keyword evidence="10 13" id="KW-1133">Transmembrane helix</keyword>
<evidence type="ECO:0000313" key="15">
    <source>
        <dbReference type="EMBL" id="BCF92189.1"/>
    </source>
</evidence>
<dbReference type="PANTHER" id="PTHR45436:SF14">
    <property type="entry name" value="SENSOR PROTEIN QSEC"/>
    <property type="match status" value="1"/>
</dbReference>
<evidence type="ECO:0000256" key="1">
    <source>
        <dbReference type="ARBA" id="ARBA00000085"/>
    </source>
</evidence>
<dbReference type="SUPFAM" id="SSF47384">
    <property type="entry name" value="Homodimeric domain of signal transducing histidine kinase"/>
    <property type="match status" value="1"/>
</dbReference>
<dbReference type="EMBL" id="AP023175">
    <property type="protein sequence ID" value="BCF92189.1"/>
    <property type="molecule type" value="Genomic_DNA"/>
</dbReference>
<evidence type="ECO:0000256" key="6">
    <source>
        <dbReference type="ARBA" id="ARBA00022692"/>
    </source>
</evidence>
<dbReference type="CDD" id="cd00082">
    <property type="entry name" value="HisKA"/>
    <property type="match status" value="1"/>
</dbReference>
<comment type="subcellular location">
    <subcellularLocation>
        <location evidence="2">Membrane</location>
        <topology evidence="2">Multi-pass membrane protein</topology>
    </subcellularLocation>
</comment>
<dbReference type="InterPro" id="IPR003661">
    <property type="entry name" value="HisK_dim/P_dom"/>
</dbReference>
<dbReference type="AlphaFoldDB" id="A0A7I8BV04"/>
<dbReference type="GO" id="GO:0000155">
    <property type="term" value="F:phosphorelay sensor kinase activity"/>
    <property type="evidence" value="ECO:0007669"/>
    <property type="project" value="InterPro"/>
</dbReference>
<evidence type="ECO:0000256" key="5">
    <source>
        <dbReference type="ARBA" id="ARBA00022679"/>
    </source>
</evidence>
<dbReference type="InterPro" id="IPR036890">
    <property type="entry name" value="HATPase_C_sf"/>
</dbReference>
<evidence type="ECO:0000256" key="3">
    <source>
        <dbReference type="ARBA" id="ARBA00012438"/>
    </source>
</evidence>
<evidence type="ECO:0000256" key="10">
    <source>
        <dbReference type="ARBA" id="ARBA00022989"/>
    </source>
</evidence>
<dbReference type="CDD" id="cd00075">
    <property type="entry name" value="HATPase"/>
    <property type="match status" value="1"/>
</dbReference>
<dbReference type="RefSeq" id="WP_180723364.1">
    <property type="nucleotide sequence ID" value="NZ_AP023175.1"/>
</dbReference>
<evidence type="ECO:0000256" key="13">
    <source>
        <dbReference type="SAM" id="Phobius"/>
    </source>
</evidence>
<dbReference type="GO" id="GO:0005886">
    <property type="term" value="C:plasma membrane"/>
    <property type="evidence" value="ECO:0007669"/>
    <property type="project" value="TreeGrafter"/>
</dbReference>
<keyword evidence="12 13" id="KW-0472">Membrane</keyword>
<keyword evidence="4" id="KW-0597">Phosphoprotein</keyword>
<keyword evidence="8 15" id="KW-0418">Kinase</keyword>
<dbReference type="PANTHER" id="PTHR45436">
    <property type="entry name" value="SENSOR HISTIDINE KINASE YKOH"/>
    <property type="match status" value="1"/>
</dbReference>
<protein>
    <recommendedName>
        <fullName evidence="3">histidine kinase</fullName>
        <ecNumber evidence="3">2.7.13.3</ecNumber>
    </recommendedName>
</protein>
<dbReference type="InterPro" id="IPR036097">
    <property type="entry name" value="HisK_dim/P_sf"/>
</dbReference>
<proteinExistence type="predicted"/>
<dbReference type="PROSITE" id="PS50109">
    <property type="entry name" value="HIS_KIN"/>
    <property type="match status" value="1"/>
</dbReference>
<evidence type="ECO:0000256" key="2">
    <source>
        <dbReference type="ARBA" id="ARBA00004141"/>
    </source>
</evidence>
<dbReference type="SMART" id="SM00388">
    <property type="entry name" value="HisKA"/>
    <property type="match status" value="1"/>
</dbReference>
<dbReference type="Gene3D" id="3.30.565.10">
    <property type="entry name" value="Histidine kinase-like ATPase, C-terminal domain"/>
    <property type="match status" value="1"/>
</dbReference>
<feature type="domain" description="Histidine kinase" evidence="14">
    <location>
        <begin position="226"/>
        <end position="439"/>
    </location>
</feature>
<comment type="catalytic activity">
    <reaction evidence="1">
        <text>ATP + protein L-histidine = ADP + protein N-phospho-L-histidine.</text>
        <dbReference type="EC" id="2.7.13.3"/>
    </reaction>
</comment>
<dbReference type="Proteomes" id="UP000510888">
    <property type="component" value="Chromosome 2"/>
</dbReference>
<keyword evidence="6 13" id="KW-0812">Transmembrane</keyword>
<dbReference type="InterPro" id="IPR005467">
    <property type="entry name" value="His_kinase_dom"/>
</dbReference>
<reference evidence="15 16" key="1">
    <citation type="journal article" date="2020" name="Genes (Basel)">
        <title>Genomic Comparison of Insect Gut Symbionts from Divergent Burkholderia Subclades.</title>
        <authorList>
            <person name="Takeshita K."/>
            <person name="Kikuchi Y."/>
        </authorList>
    </citation>
    <scope>NUCLEOTIDE SEQUENCE [LARGE SCALE GENOMIC DNA]</scope>
    <source>
        <strain evidence="15 16">PGU16</strain>
    </source>
</reference>
<evidence type="ECO:0000256" key="11">
    <source>
        <dbReference type="ARBA" id="ARBA00023012"/>
    </source>
</evidence>
<evidence type="ECO:0000256" key="7">
    <source>
        <dbReference type="ARBA" id="ARBA00022741"/>
    </source>
</evidence>
<dbReference type="Pfam" id="PF00512">
    <property type="entry name" value="HisKA"/>
    <property type="match status" value="1"/>
</dbReference>
<evidence type="ECO:0000256" key="12">
    <source>
        <dbReference type="ARBA" id="ARBA00023136"/>
    </source>
</evidence>
<organism evidence="15 16">
    <name type="scientific">Paraburkholderia largidicola</name>
    <dbReference type="NCBI Taxonomy" id="3014751"/>
    <lineage>
        <taxon>Bacteria</taxon>
        <taxon>Pseudomonadati</taxon>
        <taxon>Pseudomonadota</taxon>
        <taxon>Betaproteobacteria</taxon>
        <taxon>Burkholderiales</taxon>
        <taxon>Burkholderiaceae</taxon>
        <taxon>Paraburkholderia</taxon>
    </lineage>
</organism>
<feature type="transmembrane region" description="Helical" evidence="13">
    <location>
        <begin position="141"/>
        <end position="164"/>
    </location>
</feature>
<sequence>MTSIRRWLLGWLIAGLAVSALTAGYGIFHTAREEASELFDFELRTVAESLPANISTTETVLQNKPDFEGLSEDRLFIEVWDQAGGSVYRSLGGIDLARFPAGLRTIERDEYHWRVYGVQQGSRFVQIAQPISVREDLALRLALRILAPLALFFPVIIAIVLFVVGRGLAPLAEISHALTTRSFDSLEPLHLGAGTPVEIKPLVNALNDLLHRLDVASQTQRTFVADAAHELRSPLAALKLQLQSAERDGSLIGNKQTFERIEGRLNRLIHLVQQLLTLAREEAQIGARFQSVSLRRMCERVVADFSLLAEEKQIDLGLECASGGQADETYKASVEPAGIEVLLSNLIDNAIRYTPHGGKVDVILAREAGTISLCVSDSGPGIPDGERERVFDRFYRSAGTKEQGSGLGLAIAQKIAQRHHATLQMQNNPEHHGLRVTLSGLRLETPSLPHA</sequence>
<name>A0A7I8BV04_9BURK</name>
<dbReference type="Gene3D" id="1.10.287.130">
    <property type="match status" value="1"/>
</dbReference>
<keyword evidence="9" id="KW-0067">ATP-binding</keyword>
<dbReference type="SMART" id="SM00387">
    <property type="entry name" value="HATPase_c"/>
    <property type="match status" value="1"/>
</dbReference>
<dbReference type="InterPro" id="IPR003594">
    <property type="entry name" value="HATPase_dom"/>
</dbReference>
<keyword evidence="16" id="KW-1185">Reference proteome</keyword>
<accession>A0A7I8BV04</accession>
<evidence type="ECO:0000256" key="9">
    <source>
        <dbReference type="ARBA" id="ARBA00022840"/>
    </source>
</evidence>
<dbReference type="SUPFAM" id="SSF55874">
    <property type="entry name" value="ATPase domain of HSP90 chaperone/DNA topoisomerase II/histidine kinase"/>
    <property type="match status" value="1"/>
</dbReference>
<keyword evidence="7" id="KW-0547">Nucleotide-binding</keyword>
<evidence type="ECO:0000313" key="16">
    <source>
        <dbReference type="Proteomes" id="UP000510888"/>
    </source>
</evidence>
<dbReference type="GO" id="GO:0005524">
    <property type="term" value="F:ATP binding"/>
    <property type="evidence" value="ECO:0007669"/>
    <property type="project" value="UniProtKB-KW"/>
</dbReference>
<evidence type="ECO:0000259" key="14">
    <source>
        <dbReference type="PROSITE" id="PS50109"/>
    </source>
</evidence>
<dbReference type="InterPro" id="IPR050428">
    <property type="entry name" value="TCS_sensor_his_kinase"/>
</dbReference>
<dbReference type="Pfam" id="PF02518">
    <property type="entry name" value="HATPase_c"/>
    <property type="match status" value="1"/>
</dbReference>
<dbReference type="InterPro" id="IPR004358">
    <property type="entry name" value="Sig_transdc_His_kin-like_C"/>
</dbReference>
<evidence type="ECO:0000256" key="4">
    <source>
        <dbReference type="ARBA" id="ARBA00022553"/>
    </source>
</evidence>
<gene>
    <name evidence="15" type="ORF">PPGU16_52560</name>
</gene>